<dbReference type="Gene3D" id="1.10.1220.10">
    <property type="entry name" value="Met repressor-like"/>
    <property type="match status" value="1"/>
</dbReference>
<sequence length="105" mass="11131">MSTRKRTAQVSKPTLGTHADAALAFAKGDQKAAQTASKGKPVPTHRKARGKAPALAKSLSGQVPEGDVRLTANIRAELHLKLKIAAATQRTTIGEMIEHLIESNL</sequence>
<comment type="caution">
    <text evidence="2">The sequence shown here is derived from an EMBL/GenBank/DDBJ whole genome shotgun (WGS) entry which is preliminary data.</text>
</comment>
<dbReference type="AlphaFoldDB" id="A0A158DTN8"/>
<dbReference type="Proteomes" id="UP000054870">
    <property type="component" value="Unassembled WGS sequence"/>
</dbReference>
<dbReference type="EMBL" id="FCOF02000094">
    <property type="protein sequence ID" value="SAK97077.1"/>
    <property type="molecule type" value="Genomic_DNA"/>
</dbReference>
<organism evidence="2 3">
    <name type="scientific">Caballeronia catudaia</name>
    <dbReference type="NCBI Taxonomy" id="1777136"/>
    <lineage>
        <taxon>Bacteria</taxon>
        <taxon>Pseudomonadati</taxon>
        <taxon>Pseudomonadota</taxon>
        <taxon>Betaproteobacteria</taxon>
        <taxon>Burkholderiales</taxon>
        <taxon>Burkholderiaceae</taxon>
        <taxon>Caballeronia</taxon>
    </lineage>
</organism>
<protein>
    <recommendedName>
        <fullName evidence="4">ParG</fullName>
    </recommendedName>
</protein>
<accession>A0A158DTN8</accession>
<dbReference type="SUPFAM" id="SSF47598">
    <property type="entry name" value="Ribbon-helix-helix"/>
    <property type="match status" value="1"/>
</dbReference>
<dbReference type="RefSeq" id="WP_061128646.1">
    <property type="nucleotide sequence ID" value="NZ_FCOF02000094.1"/>
</dbReference>
<evidence type="ECO:0000313" key="3">
    <source>
        <dbReference type="Proteomes" id="UP000054870"/>
    </source>
</evidence>
<keyword evidence="3" id="KW-1185">Reference proteome</keyword>
<feature type="region of interest" description="Disordered" evidence="1">
    <location>
        <begin position="27"/>
        <end position="61"/>
    </location>
</feature>
<evidence type="ECO:0000256" key="1">
    <source>
        <dbReference type="SAM" id="MobiDB-lite"/>
    </source>
</evidence>
<dbReference type="InterPro" id="IPR013321">
    <property type="entry name" value="Arc_rbn_hlx_hlx"/>
</dbReference>
<name>A0A158DTN8_9BURK</name>
<dbReference type="InterPro" id="IPR010985">
    <property type="entry name" value="Ribbon_hlx_hlx"/>
</dbReference>
<dbReference type="GO" id="GO:0006355">
    <property type="term" value="P:regulation of DNA-templated transcription"/>
    <property type="evidence" value="ECO:0007669"/>
    <property type="project" value="InterPro"/>
</dbReference>
<evidence type="ECO:0000313" key="2">
    <source>
        <dbReference type="EMBL" id="SAK97077.1"/>
    </source>
</evidence>
<evidence type="ECO:0008006" key="4">
    <source>
        <dbReference type="Google" id="ProtNLM"/>
    </source>
</evidence>
<gene>
    <name evidence="2" type="ORF">AWB75_07075</name>
</gene>
<proteinExistence type="predicted"/>
<reference evidence="2" key="1">
    <citation type="submission" date="2016-01" db="EMBL/GenBank/DDBJ databases">
        <authorList>
            <person name="Peeters C."/>
        </authorList>
    </citation>
    <scope>NUCLEOTIDE SEQUENCE [LARGE SCALE GENOMIC DNA]</scope>
    <source>
        <strain evidence="2">LMG 29318</strain>
    </source>
</reference>